<accession>A0A090EFW1</accession>
<keyword evidence="3" id="KW-1185">Reference proteome</keyword>
<dbReference type="EMBL" id="CCMZ01000056">
    <property type="protein sequence ID" value="CDX26841.1"/>
    <property type="molecule type" value="Genomic_DNA"/>
</dbReference>
<feature type="region of interest" description="Disordered" evidence="1">
    <location>
        <begin position="90"/>
        <end position="110"/>
    </location>
</feature>
<gene>
    <name evidence="2" type="ORF">MPL3356_60583</name>
</gene>
<organism evidence="2 3">
    <name type="scientific">Mesorhizobium plurifarium</name>
    <dbReference type="NCBI Taxonomy" id="69974"/>
    <lineage>
        <taxon>Bacteria</taxon>
        <taxon>Pseudomonadati</taxon>
        <taxon>Pseudomonadota</taxon>
        <taxon>Alphaproteobacteria</taxon>
        <taxon>Hyphomicrobiales</taxon>
        <taxon>Phyllobacteriaceae</taxon>
        <taxon>Mesorhizobium</taxon>
    </lineage>
</organism>
<protein>
    <submittedName>
        <fullName evidence="2">Uncharacterized protein</fullName>
    </submittedName>
</protein>
<reference evidence="3" key="1">
    <citation type="submission" date="2014-08" db="EMBL/GenBank/DDBJ databases">
        <authorList>
            <person name="Moulin L."/>
        </authorList>
    </citation>
    <scope>NUCLEOTIDE SEQUENCE [LARGE SCALE GENOMIC DNA]</scope>
</reference>
<dbReference type="Proteomes" id="UP000045285">
    <property type="component" value="Unassembled WGS sequence"/>
</dbReference>
<evidence type="ECO:0000313" key="3">
    <source>
        <dbReference type="Proteomes" id="UP000045285"/>
    </source>
</evidence>
<dbReference type="AlphaFoldDB" id="A0A090EFW1"/>
<proteinExistence type="predicted"/>
<sequence>MSKRWTLDEDIILAKYYPGVGDHVGVFDLKRPEGAADKRVRKLKETGAWSALRRMLSDEFRNLHAYHLALGDWRAADFLVDMHPGATERVPDVHHPKSAPHLKLIGGYDD</sequence>
<name>A0A090EFW1_MESPL</name>
<evidence type="ECO:0000256" key="1">
    <source>
        <dbReference type="SAM" id="MobiDB-lite"/>
    </source>
</evidence>
<evidence type="ECO:0000313" key="2">
    <source>
        <dbReference type="EMBL" id="CDX26841.1"/>
    </source>
</evidence>